<dbReference type="Proteomes" id="UP000001514">
    <property type="component" value="Unassembled WGS sequence"/>
</dbReference>
<gene>
    <name evidence="4" type="ORF">SELMODRAFT_92534</name>
</gene>
<dbReference type="AlphaFoldDB" id="D8RFX8"/>
<dbReference type="HOGENOM" id="CLU_046770_0_0_1"/>
<dbReference type="SUPFAM" id="SSF53474">
    <property type="entry name" value="alpha/beta-Hydrolases"/>
    <property type="match status" value="1"/>
</dbReference>
<reference evidence="4 5" key="1">
    <citation type="journal article" date="2011" name="Science">
        <title>The Selaginella genome identifies genetic changes associated with the evolution of vascular plants.</title>
        <authorList>
            <person name="Banks J.A."/>
            <person name="Nishiyama T."/>
            <person name="Hasebe M."/>
            <person name="Bowman J.L."/>
            <person name="Gribskov M."/>
            <person name="dePamphilis C."/>
            <person name="Albert V.A."/>
            <person name="Aono N."/>
            <person name="Aoyama T."/>
            <person name="Ambrose B.A."/>
            <person name="Ashton N.W."/>
            <person name="Axtell M.J."/>
            <person name="Barker E."/>
            <person name="Barker M.S."/>
            <person name="Bennetzen J.L."/>
            <person name="Bonawitz N.D."/>
            <person name="Chapple C."/>
            <person name="Cheng C."/>
            <person name="Correa L.G."/>
            <person name="Dacre M."/>
            <person name="DeBarry J."/>
            <person name="Dreyer I."/>
            <person name="Elias M."/>
            <person name="Engstrom E.M."/>
            <person name="Estelle M."/>
            <person name="Feng L."/>
            <person name="Finet C."/>
            <person name="Floyd S.K."/>
            <person name="Frommer W.B."/>
            <person name="Fujita T."/>
            <person name="Gramzow L."/>
            <person name="Gutensohn M."/>
            <person name="Harholt J."/>
            <person name="Hattori M."/>
            <person name="Heyl A."/>
            <person name="Hirai T."/>
            <person name="Hiwatashi Y."/>
            <person name="Ishikawa M."/>
            <person name="Iwata M."/>
            <person name="Karol K.G."/>
            <person name="Koehler B."/>
            <person name="Kolukisaoglu U."/>
            <person name="Kubo M."/>
            <person name="Kurata T."/>
            <person name="Lalonde S."/>
            <person name="Li K."/>
            <person name="Li Y."/>
            <person name="Litt A."/>
            <person name="Lyons E."/>
            <person name="Manning G."/>
            <person name="Maruyama T."/>
            <person name="Michael T.P."/>
            <person name="Mikami K."/>
            <person name="Miyazaki S."/>
            <person name="Morinaga S."/>
            <person name="Murata T."/>
            <person name="Mueller-Roeber B."/>
            <person name="Nelson D.R."/>
            <person name="Obara M."/>
            <person name="Oguri Y."/>
            <person name="Olmstead R.G."/>
            <person name="Onodera N."/>
            <person name="Petersen B.L."/>
            <person name="Pils B."/>
            <person name="Prigge M."/>
            <person name="Rensing S.A."/>
            <person name="Riano-Pachon D.M."/>
            <person name="Roberts A.W."/>
            <person name="Sato Y."/>
            <person name="Scheller H.V."/>
            <person name="Schulz B."/>
            <person name="Schulz C."/>
            <person name="Shakirov E.V."/>
            <person name="Shibagaki N."/>
            <person name="Shinohara N."/>
            <person name="Shippen D.E."/>
            <person name="Soerensen I."/>
            <person name="Sotooka R."/>
            <person name="Sugimoto N."/>
            <person name="Sugita M."/>
            <person name="Sumikawa N."/>
            <person name="Tanurdzic M."/>
            <person name="Theissen G."/>
            <person name="Ulvskov P."/>
            <person name="Wakazuki S."/>
            <person name="Weng J.K."/>
            <person name="Willats W.W."/>
            <person name="Wipf D."/>
            <person name="Wolf P.G."/>
            <person name="Yang L."/>
            <person name="Zimmer A.D."/>
            <person name="Zhu Q."/>
            <person name="Mitros T."/>
            <person name="Hellsten U."/>
            <person name="Loque D."/>
            <person name="Otillar R."/>
            <person name="Salamov A."/>
            <person name="Schmutz J."/>
            <person name="Shapiro H."/>
            <person name="Lindquist E."/>
            <person name="Lucas S."/>
            <person name="Rokhsar D."/>
            <person name="Grigoriev I.V."/>
        </authorList>
    </citation>
    <scope>NUCLEOTIDE SEQUENCE [LARGE SCALE GENOMIC DNA]</scope>
</reference>
<keyword evidence="2" id="KW-0378">Hydrolase</keyword>
<dbReference type="eggNOG" id="KOG2382">
    <property type="taxonomic scope" value="Eukaryota"/>
</dbReference>
<dbReference type="Gene3D" id="3.40.50.1820">
    <property type="entry name" value="alpha/beta hydrolase"/>
    <property type="match status" value="1"/>
</dbReference>
<dbReference type="InParanoid" id="D8RFX8"/>
<dbReference type="InterPro" id="IPR051601">
    <property type="entry name" value="Serine_prot/Carboxylest_S33"/>
</dbReference>
<dbReference type="OrthoDB" id="8119704at2759"/>
<dbReference type="InterPro" id="IPR029058">
    <property type="entry name" value="AB_hydrolase_fold"/>
</dbReference>
<dbReference type="KEGG" id="smo:SELMODRAFT_92534"/>
<name>D8RFX8_SELML</name>
<dbReference type="Pfam" id="PF12697">
    <property type="entry name" value="Abhydrolase_6"/>
    <property type="match status" value="1"/>
</dbReference>
<proteinExistence type="inferred from homology"/>
<dbReference type="STRING" id="88036.D8RFX8"/>
<protein>
    <recommendedName>
        <fullName evidence="3">AB hydrolase-1 domain-containing protein</fullName>
    </recommendedName>
</protein>
<evidence type="ECO:0000256" key="1">
    <source>
        <dbReference type="ARBA" id="ARBA00010088"/>
    </source>
</evidence>
<dbReference type="PANTHER" id="PTHR43248:SF3">
    <property type="entry name" value="AB HYDROLASE-1 DOMAIN-CONTAINING PROTEIN"/>
    <property type="match status" value="1"/>
</dbReference>
<evidence type="ECO:0000256" key="2">
    <source>
        <dbReference type="ARBA" id="ARBA00022801"/>
    </source>
</evidence>
<dbReference type="GO" id="GO:0016787">
    <property type="term" value="F:hydrolase activity"/>
    <property type="evidence" value="ECO:0007669"/>
    <property type="project" value="UniProtKB-KW"/>
</dbReference>
<dbReference type="Gramene" id="EFJ28939">
    <property type="protein sequence ID" value="EFJ28939"/>
    <property type="gene ID" value="SELMODRAFT_92534"/>
</dbReference>
<accession>D8RFX8</accession>
<dbReference type="OMA" id="QETWAFN"/>
<dbReference type="InterPro" id="IPR000073">
    <property type="entry name" value="AB_hydrolase_1"/>
</dbReference>
<sequence>MSTSTLAFEEMEDNAAHSKEKTVMFLHGLLGSARNWRGFAKRLQSAIDPAWRIVMVDLRNHGQSGELELSPPHDIPAAARDVADLIRARPELYPDVLVGHSMGGKVTLEFAKSSMERKYGSMTVPRQLWVLDSVVGEVPIKNEEGEVESVLETIRTLPQVIPSRRWLVERMQELGFSKGLANWLGSNLKAISPGSEESKWVFNFDGAYSMFTSYRKMDYWSLLENPPAGSDIGIVRAGRSDRWTPEIIARLEELSRAAPDDGRRGSVTYRVLENAGHWVHADNPEGLLELLLPSFQS</sequence>
<evidence type="ECO:0000313" key="5">
    <source>
        <dbReference type="Proteomes" id="UP000001514"/>
    </source>
</evidence>
<dbReference type="FunCoup" id="D8RFX8">
    <property type="interactions" value="3187"/>
</dbReference>
<organism evidence="5">
    <name type="scientific">Selaginella moellendorffii</name>
    <name type="common">Spikemoss</name>
    <dbReference type="NCBI Taxonomy" id="88036"/>
    <lineage>
        <taxon>Eukaryota</taxon>
        <taxon>Viridiplantae</taxon>
        <taxon>Streptophyta</taxon>
        <taxon>Embryophyta</taxon>
        <taxon>Tracheophyta</taxon>
        <taxon>Lycopodiopsida</taxon>
        <taxon>Selaginellales</taxon>
        <taxon>Selaginellaceae</taxon>
        <taxon>Selaginella</taxon>
    </lineage>
</organism>
<keyword evidence="5" id="KW-1185">Reference proteome</keyword>
<dbReference type="PANTHER" id="PTHR43248">
    <property type="entry name" value="2-SUCCINYL-6-HYDROXY-2,4-CYCLOHEXADIENE-1-CARBOXYLATE SYNTHASE"/>
    <property type="match status" value="1"/>
</dbReference>
<comment type="similarity">
    <text evidence="1">Belongs to the peptidase S33 family.</text>
</comment>
<dbReference type="EMBL" id="GL377578">
    <property type="protein sequence ID" value="EFJ28939.1"/>
    <property type="molecule type" value="Genomic_DNA"/>
</dbReference>
<feature type="domain" description="AB hydrolase-1" evidence="3">
    <location>
        <begin position="23"/>
        <end position="289"/>
    </location>
</feature>
<evidence type="ECO:0000259" key="3">
    <source>
        <dbReference type="Pfam" id="PF12697"/>
    </source>
</evidence>
<evidence type="ECO:0000313" key="4">
    <source>
        <dbReference type="EMBL" id="EFJ28939.1"/>
    </source>
</evidence>